<dbReference type="EMBL" id="CP122539">
    <property type="protein sequence ID" value="WGH74267.1"/>
    <property type="molecule type" value="Genomic_DNA"/>
</dbReference>
<dbReference type="InterPro" id="IPR008979">
    <property type="entry name" value="Galactose-bd-like_sf"/>
</dbReference>
<name>A0ABY8L0V3_9FLAO</name>
<sequence length="174" mass="20007">MKWILLLILCIGMNDEIVIFDGKSNQNEWNITNDTVMGGVSNSSMKIDETGKAIFSGEVSTENNGGFAMTRLPVKVAFEKDKRVIKVKLKGDGKQYQFRLKSSKEQRYWYVQNFKTTNQKEEIILSLAEFYPSYRGRKLDFENFSANKIEEIAILIGNKKDEQFSLAIEKITIQ</sequence>
<evidence type="ECO:0000313" key="4">
    <source>
        <dbReference type="Proteomes" id="UP001232001"/>
    </source>
</evidence>
<dbReference type="SUPFAM" id="SSF49785">
    <property type="entry name" value="Galactose-binding domain-like"/>
    <property type="match status" value="1"/>
</dbReference>
<dbReference type="Proteomes" id="UP001232001">
    <property type="component" value="Chromosome"/>
</dbReference>
<organism evidence="3 4">
    <name type="scientific">Tenacibaculum tangerinum</name>
    <dbReference type="NCBI Taxonomy" id="3038772"/>
    <lineage>
        <taxon>Bacteria</taxon>
        <taxon>Pseudomonadati</taxon>
        <taxon>Bacteroidota</taxon>
        <taxon>Flavobacteriia</taxon>
        <taxon>Flavobacteriales</taxon>
        <taxon>Flavobacteriaceae</taxon>
        <taxon>Tenacibaculum</taxon>
    </lineage>
</organism>
<dbReference type="InterPro" id="IPR013857">
    <property type="entry name" value="NADH-UbQ_OxRdtase-assoc_prot30"/>
</dbReference>
<evidence type="ECO:0000256" key="1">
    <source>
        <dbReference type="ARBA" id="ARBA00007884"/>
    </source>
</evidence>
<evidence type="ECO:0000313" key="3">
    <source>
        <dbReference type="EMBL" id="WGH74267.1"/>
    </source>
</evidence>
<proteinExistence type="inferred from homology"/>
<keyword evidence="4" id="KW-1185">Reference proteome</keyword>
<evidence type="ECO:0000259" key="2">
    <source>
        <dbReference type="Pfam" id="PF08547"/>
    </source>
</evidence>
<dbReference type="RefSeq" id="WP_279650148.1">
    <property type="nucleotide sequence ID" value="NZ_CP122539.1"/>
</dbReference>
<protein>
    <submittedName>
        <fullName evidence="3">CIA30 family protein</fullName>
    </submittedName>
</protein>
<feature type="domain" description="NADH:ubiquinone oxidoreductase intermediate-associated protein 30" evidence="2">
    <location>
        <begin position="20"/>
        <end position="168"/>
    </location>
</feature>
<accession>A0ABY8L0V3</accession>
<dbReference type="Pfam" id="PF08547">
    <property type="entry name" value="CIA30"/>
    <property type="match status" value="1"/>
</dbReference>
<dbReference type="PANTHER" id="PTHR13194:SF19">
    <property type="entry name" value="NAD(P)-BINDING ROSSMANN-FOLD SUPERFAMILY PROTEIN"/>
    <property type="match status" value="1"/>
</dbReference>
<dbReference type="PANTHER" id="PTHR13194">
    <property type="entry name" value="COMPLEX I INTERMEDIATE-ASSOCIATED PROTEIN 30"/>
    <property type="match status" value="1"/>
</dbReference>
<comment type="similarity">
    <text evidence="1">Belongs to the CIA30 family.</text>
</comment>
<dbReference type="InterPro" id="IPR039131">
    <property type="entry name" value="NDUFAF1"/>
</dbReference>
<reference evidence="3 4" key="1">
    <citation type="submission" date="2023-04" db="EMBL/GenBank/DDBJ databases">
        <title>Tenacibaculum tangerinum sp. nov., isolated from sea tidal flat of South Korea.</title>
        <authorList>
            <person name="Lee S.H."/>
            <person name="Kim J.-J."/>
        </authorList>
    </citation>
    <scope>NUCLEOTIDE SEQUENCE [LARGE SCALE GENOMIC DNA]</scope>
    <source>
        <strain evidence="3 4">GRR-S3-23</strain>
    </source>
</reference>
<gene>
    <name evidence="3" type="ORF">P8625_09065</name>
</gene>